<evidence type="ECO:0000313" key="4">
    <source>
        <dbReference type="EMBL" id="SHI26226.1"/>
    </source>
</evidence>
<feature type="compositionally biased region" description="Polar residues" evidence="1">
    <location>
        <begin position="44"/>
        <end position="59"/>
    </location>
</feature>
<name>A0A1M5ZQ45_BUTFI</name>
<dbReference type="PROSITE" id="PS51257">
    <property type="entry name" value="PROKAR_LIPOPROTEIN"/>
    <property type="match status" value="1"/>
</dbReference>
<evidence type="ECO:0008006" key="6">
    <source>
        <dbReference type="Google" id="ProtNLM"/>
    </source>
</evidence>
<dbReference type="GeneID" id="89507862"/>
<dbReference type="InterPro" id="IPR023158">
    <property type="entry name" value="YerB-like_sf"/>
</dbReference>
<dbReference type="AlphaFoldDB" id="A0A1M5ZQ45"/>
<gene>
    <name evidence="4" type="ORF">SAMN02745229_02542</name>
</gene>
<evidence type="ECO:0000259" key="3">
    <source>
        <dbReference type="Pfam" id="PF17479"/>
    </source>
</evidence>
<sequence>MNNISKGIIIGLCTAMIVACGKDDPNKQLSTEASSEVEDVKTAATDTSTSYNENKSSNNTKIEIPEGMYISELTGEPIDEKIKDQRPIAVMIDNEEESFPHYGTTQADIVYELINTTRIDRLTRLMCIYKDWGDIQKIGNIRSAQPTNIVLAAEFNAVLCHDGGPWFNDEYFEQEIYADHFTGVFSRDLSIRDNLYDKFILKGDLDNAFANSIISPTYSETYSDYDKKFKFTDYGTVVDLKTQAAEVSDVVELVLPFYHNKSTLRYNGQTEKYEYYEYGKLYQEAEDSAPLAFDNVILQSTQIYKMDDNGYLRYYFQRSEKNCGYYITKGQCIPIYWDRDFDTDIVHYYSDESYTQEIQINTGKTYIALVPNDTWDEVSLK</sequence>
<organism evidence="4 5">
    <name type="scientific">Butyrivibrio fibrisolvens DSM 3071</name>
    <dbReference type="NCBI Taxonomy" id="1121131"/>
    <lineage>
        <taxon>Bacteria</taxon>
        <taxon>Bacillati</taxon>
        <taxon>Bacillota</taxon>
        <taxon>Clostridia</taxon>
        <taxon>Lachnospirales</taxon>
        <taxon>Lachnospiraceae</taxon>
        <taxon>Butyrivibrio</taxon>
    </lineage>
</organism>
<dbReference type="Pfam" id="PF11258">
    <property type="entry name" value="DUF3048"/>
    <property type="match status" value="1"/>
</dbReference>
<dbReference type="InterPro" id="IPR035328">
    <property type="entry name" value="DUF3048_C"/>
</dbReference>
<dbReference type="InterPro" id="IPR021416">
    <property type="entry name" value="DUF3048_N"/>
</dbReference>
<evidence type="ECO:0000313" key="5">
    <source>
        <dbReference type="Proteomes" id="UP000184278"/>
    </source>
</evidence>
<protein>
    <recommendedName>
        <fullName evidence="6">DUF3048 domain-containing protein</fullName>
    </recommendedName>
</protein>
<dbReference type="Gene3D" id="3.50.90.10">
    <property type="entry name" value="YerB-like"/>
    <property type="match status" value="1"/>
</dbReference>
<dbReference type="STRING" id="1121131.SAMN02745229_02542"/>
<dbReference type="Pfam" id="PF17479">
    <property type="entry name" value="DUF3048_C"/>
    <property type="match status" value="1"/>
</dbReference>
<proteinExistence type="predicted"/>
<dbReference type="SUPFAM" id="SSF159774">
    <property type="entry name" value="YerB-like"/>
    <property type="match status" value="1"/>
</dbReference>
<dbReference type="OrthoDB" id="9779102at2"/>
<dbReference type="RefSeq" id="WP_073388325.1">
    <property type="nucleotide sequence ID" value="NZ_FQXK01000021.1"/>
</dbReference>
<evidence type="ECO:0000256" key="1">
    <source>
        <dbReference type="SAM" id="MobiDB-lite"/>
    </source>
</evidence>
<evidence type="ECO:0000259" key="2">
    <source>
        <dbReference type="Pfam" id="PF11258"/>
    </source>
</evidence>
<dbReference type="Proteomes" id="UP000184278">
    <property type="component" value="Unassembled WGS sequence"/>
</dbReference>
<feature type="region of interest" description="Disordered" evidence="1">
    <location>
        <begin position="28"/>
        <end position="59"/>
    </location>
</feature>
<accession>A0A1M5ZQ45</accession>
<feature type="domain" description="DUF3048" evidence="3">
    <location>
        <begin position="255"/>
        <end position="367"/>
    </location>
</feature>
<dbReference type="EMBL" id="FQXK01000021">
    <property type="protein sequence ID" value="SHI26226.1"/>
    <property type="molecule type" value="Genomic_DNA"/>
</dbReference>
<keyword evidence="5" id="KW-1185">Reference proteome</keyword>
<feature type="domain" description="DUF3048" evidence="2">
    <location>
        <begin position="73"/>
        <end position="196"/>
    </location>
</feature>
<reference evidence="5" key="1">
    <citation type="submission" date="2016-11" db="EMBL/GenBank/DDBJ databases">
        <authorList>
            <person name="Varghese N."/>
            <person name="Submissions S."/>
        </authorList>
    </citation>
    <scope>NUCLEOTIDE SEQUENCE [LARGE SCALE GENOMIC DNA]</scope>
    <source>
        <strain evidence="5">DSM 3071</strain>
    </source>
</reference>